<keyword evidence="2" id="KW-0472">Membrane</keyword>
<dbReference type="Gene3D" id="3.40.50.1820">
    <property type="entry name" value="alpha/beta hydrolase"/>
    <property type="match status" value="1"/>
</dbReference>
<comment type="caution">
    <text evidence="4">The sequence shown here is derived from an EMBL/GenBank/DDBJ whole genome shotgun (WGS) entry which is preliminary data.</text>
</comment>
<evidence type="ECO:0000259" key="3">
    <source>
        <dbReference type="Pfam" id="PF00975"/>
    </source>
</evidence>
<accession>A0A8H6J4S7</accession>
<protein>
    <submittedName>
        <fullName evidence="4">Thioesterase domain-containing protein</fullName>
    </submittedName>
</protein>
<keyword evidence="5" id="KW-1185">Reference proteome</keyword>
<gene>
    <name evidence="4" type="ORF">CSOJ01_08857</name>
</gene>
<reference evidence="4 5" key="1">
    <citation type="journal article" date="2020" name="Phytopathology">
        <title>Genome Sequence Resources of Colletotrichum truncatum, C. plurivorum, C. musicola, and C. sojae: Four Species Pathogenic to Soybean (Glycine max).</title>
        <authorList>
            <person name="Rogerio F."/>
            <person name="Boufleur T.R."/>
            <person name="Ciampi-Guillardi M."/>
            <person name="Sukno S.A."/>
            <person name="Thon M.R."/>
            <person name="Massola Junior N.S."/>
            <person name="Baroncelli R."/>
        </authorList>
    </citation>
    <scope>NUCLEOTIDE SEQUENCE [LARGE SCALE GENOMIC DNA]</scope>
    <source>
        <strain evidence="4 5">LFN0009</strain>
    </source>
</reference>
<dbReference type="AlphaFoldDB" id="A0A8H6J4S7"/>
<feature type="domain" description="Thioesterase" evidence="3">
    <location>
        <begin position="22"/>
        <end position="127"/>
    </location>
</feature>
<dbReference type="SUPFAM" id="SSF53474">
    <property type="entry name" value="alpha/beta-Hydrolases"/>
    <property type="match status" value="1"/>
</dbReference>
<dbReference type="Pfam" id="PF00975">
    <property type="entry name" value="Thioesterase"/>
    <property type="match status" value="1"/>
</dbReference>
<dbReference type="InterPro" id="IPR001031">
    <property type="entry name" value="Thioesterase"/>
</dbReference>
<feature type="transmembrane region" description="Helical" evidence="2">
    <location>
        <begin position="71"/>
        <end position="99"/>
    </location>
</feature>
<organism evidence="4 5">
    <name type="scientific">Colletotrichum sojae</name>
    <dbReference type="NCBI Taxonomy" id="2175907"/>
    <lineage>
        <taxon>Eukaryota</taxon>
        <taxon>Fungi</taxon>
        <taxon>Dikarya</taxon>
        <taxon>Ascomycota</taxon>
        <taxon>Pezizomycotina</taxon>
        <taxon>Sordariomycetes</taxon>
        <taxon>Hypocreomycetidae</taxon>
        <taxon>Glomerellales</taxon>
        <taxon>Glomerellaceae</taxon>
        <taxon>Colletotrichum</taxon>
        <taxon>Colletotrichum orchidearum species complex</taxon>
    </lineage>
</organism>
<feature type="compositionally biased region" description="Low complexity" evidence="1">
    <location>
        <begin position="227"/>
        <end position="236"/>
    </location>
</feature>
<dbReference type="Proteomes" id="UP000652219">
    <property type="component" value="Unassembled WGS sequence"/>
</dbReference>
<keyword evidence="2" id="KW-0812">Transmembrane</keyword>
<evidence type="ECO:0000313" key="5">
    <source>
        <dbReference type="Proteomes" id="UP000652219"/>
    </source>
</evidence>
<evidence type="ECO:0000313" key="4">
    <source>
        <dbReference type="EMBL" id="KAF6806362.1"/>
    </source>
</evidence>
<keyword evidence="2" id="KW-1133">Transmembrane helix</keyword>
<name>A0A8H6J4S7_9PEZI</name>
<sequence>MNERNPLQVQFAPPNQRQRKLPLVLIHDGGGTSFAYFLLESLHRDVWAIHNPHYQTGEAWPGGMVQMARHYIGLMLMAGISGPVILGGWSLGGLLSLTISQILAKRPRSRLSVAGLLLVDSPYHTPWSELALPTSEPDLGDVPDLVRRCFANCDRLLGGWKLLPWDGEALSSAEVSVAVGGNKFHLRRGQVLLKGVDSGAGGWRTVETRRSEAAVRAPPSPPPSPPQQLHQQQQSVTPPPGVLVKCVQRCPGREGAEHPCQVDLDRDETVLGWESGDHVEFIKAVIEADAHHYNVFDLSKISQVTKHINEGLEILESIHAFEPSKYN</sequence>
<evidence type="ECO:0000256" key="2">
    <source>
        <dbReference type="SAM" id="Phobius"/>
    </source>
</evidence>
<evidence type="ECO:0000256" key="1">
    <source>
        <dbReference type="SAM" id="MobiDB-lite"/>
    </source>
</evidence>
<proteinExistence type="predicted"/>
<dbReference type="EMBL" id="WIGN01000160">
    <property type="protein sequence ID" value="KAF6806362.1"/>
    <property type="molecule type" value="Genomic_DNA"/>
</dbReference>
<dbReference type="InterPro" id="IPR029058">
    <property type="entry name" value="AB_hydrolase_fold"/>
</dbReference>
<feature type="region of interest" description="Disordered" evidence="1">
    <location>
        <begin position="209"/>
        <end position="238"/>
    </location>
</feature>